<gene>
    <name evidence="1" type="ORF">GCM10010912_38330</name>
</gene>
<dbReference type="AlphaFoldDB" id="A0A917CKT5"/>
<sequence length="57" mass="6383">MYFVQHNRSGKAQRSILVYFVHWKSSKHALSAFSDAENAVYSKIGWVSPPSDVLNAG</sequence>
<protein>
    <submittedName>
        <fullName evidence="1">Uncharacterized protein</fullName>
    </submittedName>
</protein>
<proteinExistence type="predicted"/>
<evidence type="ECO:0000313" key="1">
    <source>
        <dbReference type="EMBL" id="GGF89519.1"/>
    </source>
</evidence>
<accession>A0A917CKT5</accession>
<organism evidence="1 2">
    <name type="scientific">Paenibacillus albidus</name>
    <dbReference type="NCBI Taxonomy" id="2041023"/>
    <lineage>
        <taxon>Bacteria</taxon>
        <taxon>Bacillati</taxon>
        <taxon>Bacillota</taxon>
        <taxon>Bacilli</taxon>
        <taxon>Bacillales</taxon>
        <taxon>Paenibacillaceae</taxon>
        <taxon>Paenibacillus</taxon>
    </lineage>
</organism>
<evidence type="ECO:0000313" key="2">
    <source>
        <dbReference type="Proteomes" id="UP000637643"/>
    </source>
</evidence>
<comment type="caution">
    <text evidence="1">The sequence shown here is derived from an EMBL/GenBank/DDBJ whole genome shotgun (WGS) entry which is preliminary data.</text>
</comment>
<reference evidence="1" key="2">
    <citation type="submission" date="2020-09" db="EMBL/GenBank/DDBJ databases">
        <authorList>
            <person name="Sun Q."/>
            <person name="Zhou Y."/>
        </authorList>
    </citation>
    <scope>NUCLEOTIDE SEQUENCE</scope>
    <source>
        <strain evidence="1">CGMCC 1.16134</strain>
    </source>
</reference>
<reference evidence="1" key="1">
    <citation type="journal article" date="2014" name="Int. J. Syst. Evol. Microbiol.">
        <title>Complete genome sequence of Corynebacterium casei LMG S-19264T (=DSM 44701T), isolated from a smear-ripened cheese.</title>
        <authorList>
            <consortium name="US DOE Joint Genome Institute (JGI-PGF)"/>
            <person name="Walter F."/>
            <person name="Albersmeier A."/>
            <person name="Kalinowski J."/>
            <person name="Ruckert C."/>
        </authorList>
    </citation>
    <scope>NUCLEOTIDE SEQUENCE</scope>
    <source>
        <strain evidence="1">CGMCC 1.16134</strain>
    </source>
</reference>
<keyword evidence="2" id="KW-1185">Reference proteome</keyword>
<dbReference type="EMBL" id="BMKR01000016">
    <property type="protein sequence ID" value="GGF89519.1"/>
    <property type="molecule type" value="Genomic_DNA"/>
</dbReference>
<name>A0A917CKT5_9BACL</name>
<dbReference type="Proteomes" id="UP000637643">
    <property type="component" value="Unassembled WGS sequence"/>
</dbReference>